<keyword evidence="21" id="KW-1185">Reference proteome</keyword>
<evidence type="ECO:0000256" key="1">
    <source>
        <dbReference type="ARBA" id="ARBA00001946"/>
    </source>
</evidence>
<evidence type="ECO:0000256" key="11">
    <source>
        <dbReference type="ARBA" id="ARBA00022842"/>
    </source>
</evidence>
<dbReference type="HOGENOM" id="CLU_057426_3_1_9"/>
<dbReference type="RefSeq" id="WP_015050273.1">
    <property type="nucleotide sequence ID" value="NC_018870.1"/>
</dbReference>
<dbReference type="GO" id="GO:0009236">
    <property type="term" value="P:cobalamin biosynthetic process"/>
    <property type="evidence" value="ECO:0007669"/>
    <property type="project" value="UniProtKB-UniRule"/>
</dbReference>
<evidence type="ECO:0000256" key="5">
    <source>
        <dbReference type="ARBA" id="ARBA00013200"/>
    </source>
</evidence>
<comment type="pathway">
    <text evidence="3 19">Cofactor biosynthesis; adenosylcobalamin biosynthesis; adenosylcobalamin from cob(II)yrinate a,c-diamide: step 7/7.</text>
</comment>
<dbReference type="KEGG" id="tpz:Tph_c11700"/>
<organism evidence="20 21">
    <name type="scientific">Thermacetogenium phaeum (strain ATCC BAA-254 / DSM 26808 / PB)</name>
    <dbReference type="NCBI Taxonomy" id="1089553"/>
    <lineage>
        <taxon>Bacteria</taxon>
        <taxon>Bacillati</taxon>
        <taxon>Bacillota</taxon>
        <taxon>Clostridia</taxon>
        <taxon>Thermoanaerobacterales</taxon>
        <taxon>Thermoanaerobacteraceae</taxon>
        <taxon>Thermacetogenium</taxon>
    </lineage>
</organism>
<keyword evidence="7 19" id="KW-1003">Cell membrane</keyword>
<protein>
    <recommendedName>
        <fullName evidence="6 19">Adenosylcobinamide-GDP ribazoletransferase</fullName>
        <ecNumber evidence="5 19">2.7.8.26</ecNumber>
    </recommendedName>
    <alternativeName>
        <fullName evidence="16 19">Cobalamin synthase</fullName>
    </alternativeName>
    <alternativeName>
        <fullName evidence="15 19">Cobalamin-5'-phosphate synthase</fullName>
    </alternativeName>
</protein>
<comment type="cofactor">
    <cofactor evidence="1 19">
        <name>Mg(2+)</name>
        <dbReference type="ChEBI" id="CHEBI:18420"/>
    </cofactor>
</comment>
<dbReference type="Pfam" id="PF02654">
    <property type="entry name" value="CobS"/>
    <property type="match status" value="1"/>
</dbReference>
<sequence>MRSFFCALAFLTRIPVPGGLDYGADAFRKSLFFFPLVGAVLGALFAGSWFFLGKFFPPVIIAALLLMISVLLTGGLHLDGLMDTVDGVYGGRTREEKLAIMKDVHAGSFGVIGVVLVLLLKFSVYTQISRGFLPYLIAAPVLGRQALVWLQVLFPYARKNGLGKLFDANGSVSLFAATTGMTLVILFLLLRLSGLILFLITGVFILLLGGCLTRLLGGLTGDTYGASCELTEIIVLLAAFLLSC</sequence>
<dbReference type="STRING" id="1089553.Tph_c11700"/>
<feature type="transmembrane region" description="Helical" evidence="19">
    <location>
        <begin position="172"/>
        <end position="190"/>
    </location>
</feature>
<evidence type="ECO:0000256" key="8">
    <source>
        <dbReference type="ARBA" id="ARBA00022573"/>
    </source>
</evidence>
<gene>
    <name evidence="19 20" type="primary">cobS</name>
    <name evidence="20" type="ordered locus">Tph_c11700</name>
</gene>
<comment type="catalytic activity">
    <reaction evidence="17 19">
        <text>alpha-ribazole + adenosylcob(III)inamide-GDP = adenosylcob(III)alamin + GMP + H(+)</text>
        <dbReference type="Rhea" id="RHEA:16049"/>
        <dbReference type="ChEBI" id="CHEBI:10329"/>
        <dbReference type="ChEBI" id="CHEBI:15378"/>
        <dbReference type="ChEBI" id="CHEBI:18408"/>
        <dbReference type="ChEBI" id="CHEBI:58115"/>
        <dbReference type="ChEBI" id="CHEBI:60487"/>
        <dbReference type="EC" id="2.7.8.26"/>
    </reaction>
</comment>
<comment type="subcellular location">
    <subcellularLocation>
        <location evidence="2 19">Cell membrane</location>
        <topology evidence="2 19">Multi-pass membrane protein</topology>
    </subcellularLocation>
</comment>
<dbReference type="GO" id="GO:0008818">
    <property type="term" value="F:cobalamin 5'-phosphate synthase activity"/>
    <property type="evidence" value="ECO:0007669"/>
    <property type="project" value="UniProtKB-UniRule"/>
</dbReference>
<reference evidence="20 21" key="1">
    <citation type="journal article" date="2012" name="BMC Genomics">
        <title>Genome-guided analysis of physiological and morphological traits of the fermentative acetate oxidizer Thermacetogenium phaeum.</title>
        <authorList>
            <person name="Oehler D."/>
            <person name="Poehlein A."/>
            <person name="Leimbach A."/>
            <person name="Muller N."/>
            <person name="Daniel R."/>
            <person name="Gottschalk G."/>
            <person name="Schink B."/>
        </authorList>
    </citation>
    <scope>NUCLEOTIDE SEQUENCE [LARGE SCALE GENOMIC DNA]</scope>
    <source>
        <strain evidence="21">ATCC BAA-254 / DSM 26808 / PB</strain>
    </source>
</reference>
<dbReference type="PANTHER" id="PTHR34148:SF1">
    <property type="entry name" value="ADENOSYLCOBINAMIDE-GDP RIBAZOLETRANSFERASE"/>
    <property type="match status" value="1"/>
</dbReference>
<dbReference type="OrthoDB" id="9794626at2"/>
<evidence type="ECO:0000256" key="9">
    <source>
        <dbReference type="ARBA" id="ARBA00022679"/>
    </source>
</evidence>
<evidence type="ECO:0000256" key="2">
    <source>
        <dbReference type="ARBA" id="ARBA00004651"/>
    </source>
</evidence>
<evidence type="ECO:0000256" key="7">
    <source>
        <dbReference type="ARBA" id="ARBA00022475"/>
    </source>
</evidence>
<evidence type="ECO:0000256" key="15">
    <source>
        <dbReference type="ARBA" id="ARBA00032605"/>
    </source>
</evidence>
<dbReference type="UniPathway" id="UPA00148">
    <property type="reaction ID" value="UER00238"/>
</dbReference>
<dbReference type="InterPro" id="IPR003805">
    <property type="entry name" value="CobS"/>
</dbReference>
<feature type="transmembrane region" description="Helical" evidence="19">
    <location>
        <begin position="98"/>
        <end position="120"/>
    </location>
</feature>
<dbReference type="GO" id="GO:0051073">
    <property type="term" value="F:adenosylcobinamide-GDP ribazoletransferase activity"/>
    <property type="evidence" value="ECO:0007669"/>
    <property type="project" value="UniProtKB-UniRule"/>
</dbReference>
<evidence type="ECO:0000313" key="20">
    <source>
        <dbReference type="EMBL" id="AFV11392.1"/>
    </source>
</evidence>
<proteinExistence type="inferred from homology"/>
<evidence type="ECO:0000256" key="17">
    <source>
        <dbReference type="ARBA" id="ARBA00048623"/>
    </source>
</evidence>
<dbReference type="GO" id="GO:0005886">
    <property type="term" value="C:plasma membrane"/>
    <property type="evidence" value="ECO:0007669"/>
    <property type="project" value="UniProtKB-SubCell"/>
</dbReference>
<comment type="similarity">
    <text evidence="4 19">Belongs to the CobS family.</text>
</comment>
<evidence type="ECO:0000313" key="21">
    <source>
        <dbReference type="Proteomes" id="UP000000467"/>
    </source>
</evidence>
<keyword evidence="9 19" id="KW-0808">Transferase</keyword>
<name>K4LH52_THEPS</name>
<evidence type="ECO:0000256" key="14">
    <source>
        <dbReference type="ARBA" id="ARBA00025228"/>
    </source>
</evidence>
<evidence type="ECO:0000256" key="12">
    <source>
        <dbReference type="ARBA" id="ARBA00022989"/>
    </source>
</evidence>
<feature type="transmembrane region" description="Helical" evidence="19">
    <location>
        <begin position="59"/>
        <end position="78"/>
    </location>
</feature>
<evidence type="ECO:0000256" key="16">
    <source>
        <dbReference type="ARBA" id="ARBA00032853"/>
    </source>
</evidence>
<keyword evidence="11 19" id="KW-0460">Magnesium</keyword>
<evidence type="ECO:0000256" key="19">
    <source>
        <dbReference type="HAMAP-Rule" id="MF_00719"/>
    </source>
</evidence>
<evidence type="ECO:0000256" key="6">
    <source>
        <dbReference type="ARBA" id="ARBA00015850"/>
    </source>
</evidence>
<dbReference type="AlphaFoldDB" id="K4LH52"/>
<keyword evidence="12 19" id="KW-1133">Transmembrane helix</keyword>
<dbReference type="EC" id="2.7.8.26" evidence="5 19"/>
<feature type="transmembrane region" description="Helical" evidence="19">
    <location>
        <begin position="31"/>
        <end position="52"/>
    </location>
</feature>
<comment type="catalytic activity">
    <reaction evidence="18 19">
        <text>alpha-ribazole 5'-phosphate + adenosylcob(III)inamide-GDP = adenosylcob(III)alamin 5'-phosphate + GMP + H(+)</text>
        <dbReference type="Rhea" id="RHEA:23560"/>
        <dbReference type="ChEBI" id="CHEBI:15378"/>
        <dbReference type="ChEBI" id="CHEBI:57918"/>
        <dbReference type="ChEBI" id="CHEBI:58115"/>
        <dbReference type="ChEBI" id="CHEBI:60487"/>
        <dbReference type="ChEBI" id="CHEBI:60493"/>
        <dbReference type="EC" id="2.7.8.26"/>
    </reaction>
</comment>
<keyword evidence="13 19" id="KW-0472">Membrane</keyword>
<keyword evidence="10 19" id="KW-0812">Transmembrane</keyword>
<evidence type="ECO:0000256" key="3">
    <source>
        <dbReference type="ARBA" id="ARBA00004663"/>
    </source>
</evidence>
<feature type="transmembrane region" description="Helical" evidence="19">
    <location>
        <begin position="197"/>
        <end position="217"/>
    </location>
</feature>
<comment type="function">
    <text evidence="14 19">Joins adenosylcobinamide-GDP and alpha-ribazole to generate adenosylcobalamin (Ado-cobalamin). Also synthesizes adenosylcobalamin 5'-phosphate from adenosylcobinamide-GDP and alpha-ribazole 5'-phosphate.</text>
</comment>
<evidence type="ECO:0000256" key="13">
    <source>
        <dbReference type="ARBA" id="ARBA00023136"/>
    </source>
</evidence>
<evidence type="ECO:0000256" key="4">
    <source>
        <dbReference type="ARBA" id="ARBA00010561"/>
    </source>
</evidence>
<dbReference type="NCBIfam" id="TIGR00317">
    <property type="entry name" value="cobS"/>
    <property type="match status" value="1"/>
</dbReference>
<dbReference type="Proteomes" id="UP000000467">
    <property type="component" value="Chromosome"/>
</dbReference>
<dbReference type="eggNOG" id="COG0368">
    <property type="taxonomic scope" value="Bacteria"/>
</dbReference>
<dbReference type="PANTHER" id="PTHR34148">
    <property type="entry name" value="ADENOSYLCOBINAMIDE-GDP RIBAZOLETRANSFERASE"/>
    <property type="match status" value="1"/>
</dbReference>
<evidence type="ECO:0000256" key="10">
    <source>
        <dbReference type="ARBA" id="ARBA00022692"/>
    </source>
</evidence>
<feature type="transmembrane region" description="Helical" evidence="19">
    <location>
        <begin position="132"/>
        <end position="152"/>
    </location>
</feature>
<accession>K4LH52</accession>
<evidence type="ECO:0000256" key="18">
    <source>
        <dbReference type="ARBA" id="ARBA00049504"/>
    </source>
</evidence>
<dbReference type="HAMAP" id="MF_00719">
    <property type="entry name" value="CobS"/>
    <property type="match status" value="1"/>
</dbReference>
<dbReference type="EMBL" id="CP003732">
    <property type="protein sequence ID" value="AFV11392.1"/>
    <property type="molecule type" value="Genomic_DNA"/>
</dbReference>
<keyword evidence="8 19" id="KW-0169">Cobalamin biosynthesis</keyword>